<dbReference type="AlphaFoldDB" id="A0A178N0U3"/>
<evidence type="ECO:0000259" key="2">
    <source>
        <dbReference type="PROSITE" id="PS50975"/>
    </source>
</evidence>
<dbReference type="InterPro" id="IPR013815">
    <property type="entry name" value="ATP_grasp_subdomain_1"/>
</dbReference>
<dbReference type="Gene3D" id="3.30.1490.20">
    <property type="entry name" value="ATP-grasp fold, A domain"/>
    <property type="match status" value="1"/>
</dbReference>
<keyword evidence="1" id="KW-0067">ATP-binding</keyword>
<dbReference type="GO" id="GO:0046872">
    <property type="term" value="F:metal ion binding"/>
    <property type="evidence" value="ECO:0007669"/>
    <property type="project" value="InterPro"/>
</dbReference>
<evidence type="ECO:0000313" key="3">
    <source>
        <dbReference type="EMBL" id="OAN59471.1"/>
    </source>
</evidence>
<dbReference type="PROSITE" id="PS50975">
    <property type="entry name" value="ATP_GRASP"/>
    <property type="match status" value="1"/>
</dbReference>
<proteinExistence type="predicted"/>
<dbReference type="EMBL" id="LWQU01000068">
    <property type="protein sequence ID" value="OAN59471.1"/>
    <property type="molecule type" value="Genomic_DNA"/>
</dbReference>
<dbReference type="PANTHER" id="PTHR23132:SF23">
    <property type="entry name" value="D-ALANINE--D-ALANINE LIGASE B"/>
    <property type="match status" value="1"/>
</dbReference>
<accession>A0A178N0U3</accession>
<protein>
    <recommendedName>
        <fullName evidence="2">ATP-grasp domain-containing protein</fullName>
    </recommendedName>
</protein>
<dbReference type="SUPFAM" id="SSF56059">
    <property type="entry name" value="Glutathione synthetase ATP-binding domain-like"/>
    <property type="match status" value="1"/>
</dbReference>
<dbReference type="GO" id="GO:0005524">
    <property type="term" value="F:ATP binding"/>
    <property type="evidence" value="ECO:0007669"/>
    <property type="project" value="UniProtKB-UniRule"/>
</dbReference>
<name>A0A178N0U3_9PROT</name>
<gene>
    <name evidence="3" type="ORF">A6A05_19450</name>
</gene>
<organism evidence="3 4">
    <name type="scientific">Magnetospirillum moscoviense</name>
    <dbReference type="NCBI Taxonomy" id="1437059"/>
    <lineage>
        <taxon>Bacteria</taxon>
        <taxon>Pseudomonadati</taxon>
        <taxon>Pseudomonadota</taxon>
        <taxon>Alphaproteobacteria</taxon>
        <taxon>Rhodospirillales</taxon>
        <taxon>Rhodospirillaceae</taxon>
        <taxon>Magnetospirillum</taxon>
    </lineage>
</organism>
<keyword evidence="1" id="KW-0547">Nucleotide-binding</keyword>
<dbReference type="Proteomes" id="UP000078543">
    <property type="component" value="Unassembled WGS sequence"/>
</dbReference>
<reference evidence="3 4" key="1">
    <citation type="submission" date="2016-04" db="EMBL/GenBank/DDBJ databases">
        <title>Draft genome sequence of freshwater magnetotactic bacteria Magnetospirillum marisnigri SP-1 and Magnetospirillum moscoviense BB-1.</title>
        <authorList>
            <person name="Koziaeva V."/>
            <person name="Dziuba M.V."/>
            <person name="Ivanov T.M."/>
            <person name="Kuznetsov B."/>
            <person name="Grouzdev D.S."/>
        </authorList>
    </citation>
    <scope>NUCLEOTIDE SEQUENCE [LARGE SCALE GENOMIC DNA]</scope>
    <source>
        <strain evidence="3 4">BB-1</strain>
    </source>
</reference>
<dbReference type="PANTHER" id="PTHR23132">
    <property type="entry name" value="D-ALANINE--D-ALANINE LIGASE"/>
    <property type="match status" value="1"/>
</dbReference>
<dbReference type="STRING" id="1437059.A6A05_19450"/>
<comment type="caution">
    <text evidence="3">The sequence shown here is derived from an EMBL/GenBank/DDBJ whole genome shotgun (WGS) entry which is preliminary data.</text>
</comment>
<feature type="domain" description="ATP-grasp" evidence="2">
    <location>
        <begin position="9"/>
        <end position="208"/>
    </location>
</feature>
<dbReference type="GO" id="GO:0008716">
    <property type="term" value="F:D-alanine-D-alanine ligase activity"/>
    <property type="evidence" value="ECO:0007669"/>
    <property type="project" value="TreeGrafter"/>
</dbReference>
<dbReference type="InterPro" id="IPR011761">
    <property type="entry name" value="ATP-grasp"/>
</dbReference>
<evidence type="ECO:0000313" key="4">
    <source>
        <dbReference type="Proteomes" id="UP000078543"/>
    </source>
</evidence>
<sequence length="225" mass="24940">MAEDKYLTKLFCQGLSVPVPLGRVYRPADALSAPLFAGPYFVKDRSGAGSEGIFVDNLQSDWAGARRIVERFTNAGKDALVEAYCPGIDVTVPVIGHAPYSVLGYVTPRSDKLGSIVTEDLKLTDHLGYEMVDVDGMTEAIREDIDKIWTTAGPMDYFRVDYRIDFVTGQRRLLELNLCCYIGESGAITLAGEQHGFSKNDILAHVVEYSLKRQVGSRKHCQWVL</sequence>
<dbReference type="Gene3D" id="3.30.470.20">
    <property type="entry name" value="ATP-grasp fold, B domain"/>
    <property type="match status" value="1"/>
</dbReference>
<evidence type="ECO:0000256" key="1">
    <source>
        <dbReference type="PROSITE-ProRule" id="PRU00409"/>
    </source>
</evidence>
<keyword evidence="4" id="KW-1185">Reference proteome</keyword>